<evidence type="ECO:0000313" key="1">
    <source>
        <dbReference type="EMBL" id="KAI7725169.1"/>
    </source>
</evidence>
<reference evidence="1" key="1">
    <citation type="submission" date="2022-06" db="EMBL/GenBank/DDBJ databases">
        <title>Uncovering the hologenomic basis of an extraordinary plant invasion.</title>
        <authorList>
            <person name="Bieker V.C."/>
            <person name="Martin M.D."/>
            <person name="Gilbert T."/>
            <person name="Hodgins K."/>
            <person name="Battlay P."/>
            <person name="Petersen B."/>
            <person name="Wilson J."/>
        </authorList>
    </citation>
    <scope>NUCLEOTIDE SEQUENCE</scope>
    <source>
        <strain evidence="1">AA19_3_7</strain>
        <tissue evidence="1">Leaf</tissue>
    </source>
</reference>
<comment type="caution">
    <text evidence="1">The sequence shown here is derived from an EMBL/GenBank/DDBJ whole genome shotgun (WGS) entry which is preliminary data.</text>
</comment>
<protein>
    <submittedName>
        <fullName evidence="1">Uncharacterized protein</fullName>
    </submittedName>
</protein>
<sequence length="86" mass="10006">MKSKVFRLFAREKPVHKVFSGGKRGLPLVQQYLFQLDHLMREYMPKLGEHFTREMINGGVSCGKTGCCLHGRCPIFICCKDFYYDL</sequence>
<organism evidence="1 2">
    <name type="scientific">Ambrosia artemisiifolia</name>
    <name type="common">Common ragweed</name>
    <dbReference type="NCBI Taxonomy" id="4212"/>
    <lineage>
        <taxon>Eukaryota</taxon>
        <taxon>Viridiplantae</taxon>
        <taxon>Streptophyta</taxon>
        <taxon>Embryophyta</taxon>
        <taxon>Tracheophyta</taxon>
        <taxon>Spermatophyta</taxon>
        <taxon>Magnoliopsida</taxon>
        <taxon>eudicotyledons</taxon>
        <taxon>Gunneridae</taxon>
        <taxon>Pentapetalae</taxon>
        <taxon>asterids</taxon>
        <taxon>campanulids</taxon>
        <taxon>Asterales</taxon>
        <taxon>Asteraceae</taxon>
        <taxon>Asteroideae</taxon>
        <taxon>Heliantheae alliance</taxon>
        <taxon>Heliantheae</taxon>
        <taxon>Ambrosia</taxon>
    </lineage>
</organism>
<proteinExistence type="predicted"/>
<dbReference type="AlphaFoldDB" id="A0AAD5G1D8"/>
<dbReference type="EMBL" id="JAMZMK010012029">
    <property type="protein sequence ID" value="KAI7725169.1"/>
    <property type="molecule type" value="Genomic_DNA"/>
</dbReference>
<accession>A0AAD5G1D8</accession>
<name>A0AAD5G1D8_AMBAR</name>
<dbReference type="Proteomes" id="UP001206925">
    <property type="component" value="Unassembled WGS sequence"/>
</dbReference>
<keyword evidence="2" id="KW-1185">Reference proteome</keyword>
<gene>
    <name evidence="1" type="ORF">M8C21_002115</name>
</gene>
<evidence type="ECO:0000313" key="2">
    <source>
        <dbReference type="Proteomes" id="UP001206925"/>
    </source>
</evidence>